<dbReference type="GO" id="GO:0022857">
    <property type="term" value="F:transmembrane transporter activity"/>
    <property type="evidence" value="ECO:0007669"/>
    <property type="project" value="InterPro"/>
</dbReference>
<dbReference type="Proteomes" id="UP000517694">
    <property type="component" value="Unassembled WGS sequence"/>
</dbReference>
<proteinExistence type="predicted"/>
<dbReference type="EMBL" id="JACMHY010000028">
    <property type="protein sequence ID" value="MBC2869975.1"/>
    <property type="molecule type" value="Genomic_DNA"/>
</dbReference>
<dbReference type="SUPFAM" id="SSF103473">
    <property type="entry name" value="MFS general substrate transporter"/>
    <property type="match status" value="1"/>
</dbReference>
<dbReference type="GO" id="GO:0005886">
    <property type="term" value="C:plasma membrane"/>
    <property type="evidence" value="ECO:0007669"/>
    <property type="project" value="UniProtKB-SubCell"/>
</dbReference>
<organism evidence="7 8">
    <name type="scientific">Streptomyces mexicanus</name>
    <dbReference type="NCBI Taxonomy" id="178566"/>
    <lineage>
        <taxon>Bacteria</taxon>
        <taxon>Bacillati</taxon>
        <taxon>Actinomycetota</taxon>
        <taxon>Actinomycetes</taxon>
        <taxon>Kitasatosporales</taxon>
        <taxon>Streptomycetaceae</taxon>
        <taxon>Streptomyces</taxon>
    </lineage>
</organism>
<evidence type="ECO:0000313" key="7">
    <source>
        <dbReference type="EMBL" id="MBC2869975.1"/>
    </source>
</evidence>
<keyword evidence="8" id="KW-1185">Reference proteome</keyword>
<comment type="caution">
    <text evidence="7">The sequence shown here is derived from an EMBL/GenBank/DDBJ whole genome shotgun (WGS) entry which is preliminary data.</text>
</comment>
<sequence>MLLGFFLNGLYAPLYTYLPEVCPTRLRSMAAATSDAFSRIGGITGPVIIGTMYASLYFAGVFTLICAVLAVGCW</sequence>
<comment type="subcellular location">
    <subcellularLocation>
        <location evidence="1">Cell membrane</location>
        <topology evidence="1">Multi-pass membrane protein</topology>
    </subcellularLocation>
</comment>
<reference evidence="7 8" key="1">
    <citation type="submission" date="2020-08" db="EMBL/GenBank/DDBJ databases">
        <title>Whole-Genome Sequence of French Clinical Streptomyces mexicanus Strain Q0842.</title>
        <authorList>
            <person name="Boxberger M."/>
            <person name="La Scola B."/>
        </authorList>
    </citation>
    <scope>NUCLEOTIDE SEQUENCE [LARGE SCALE GENOMIC DNA]</scope>
    <source>
        <strain evidence="7 8">Marseille-Q0842</strain>
    </source>
</reference>
<keyword evidence="2 5" id="KW-0812">Transmembrane</keyword>
<evidence type="ECO:0000259" key="6">
    <source>
        <dbReference type="PROSITE" id="PS50850"/>
    </source>
</evidence>
<evidence type="ECO:0000256" key="5">
    <source>
        <dbReference type="SAM" id="Phobius"/>
    </source>
</evidence>
<evidence type="ECO:0000256" key="2">
    <source>
        <dbReference type="ARBA" id="ARBA00022692"/>
    </source>
</evidence>
<dbReference type="InterPro" id="IPR036259">
    <property type="entry name" value="MFS_trans_sf"/>
</dbReference>
<feature type="transmembrane region" description="Helical" evidence="5">
    <location>
        <begin position="47"/>
        <end position="71"/>
    </location>
</feature>
<evidence type="ECO:0000256" key="1">
    <source>
        <dbReference type="ARBA" id="ARBA00004651"/>
    </source>
</evidence>
<keyword evidence="4 5" id="KW-0472">Membrane</keyword>
<dbReference type="Gene3D" id="1.20.1250.20">
    <property type="entry name" value="MFS general substrate transporter like domains"/>
    <property type="match status" value="1"/>
</dbReference>
<evidence type="ECO:0000313" key="8">
    <source>
        <dbReference type="Proteomes" id="UP000517694"/>
    </source>
</evidence>
<keyword evidence="3 5" id="KW-1133">Transmembrane helix</keyword>
<dbReference type="PROSITE" id="PS50850">
    <property type="entry name" value="MFS"/>
    <property type="match status" value="1"/>
</dbReference>
<evidence type="ECO:0000256" key="3">
    <source>
        <dbReference type="ARBA" id="ARBA00022989"/>
    </source>
</evidence>
<feature type="domain" description="Major facilitator superfamily (MFS) profile" evidence="6">
    <location>
        <begin position="1"/>
        <end position="74"/>
    </location>
</feature>
<evidence type="ECO:0000256" key="4">
    <source>
        <dbReference type="ARBA" id="ARBA00023136"/>
    </source>
</evidence>
<protein>
    <recommendedName>
        <fullName evidence="6">Major facilitator superfamily (MFS) profile domain-containing protein</fullName>
    </recommendedName>
</protein>
<dbReference type="AlphaFoldDB" id="A0A7X1I7Z4"/>
<name>A0A7X1I7Z4_9ACTN</name>
<accession>A0A7X1I7Z4</accession>
<gene>
    <name evidence="7" type="ORF">H1R13_35000</name>
</gene>
<dbReference type="InterPro" id="IPR020846">
    <property type="entry name" value="MFS_dom"/>
</dbReference>
<dbReference type="OrthoDB" id="9109650at2"/>